<organism evidence="1 3">
    <name type="scientific">Duck adenovirus 2</name>
    <dbReference type="NCBI Taxonomy" id="1520006"/>
    <lineage>
        <taxon>Viruses</taxon>
        <taxon>Varidnaviria</taxon>
        <taxon>Bamfordvirae</taxon>
        <taxon>Preplasmiviricota</taxon>
        <taxon>Polisuviricotina</taxon>
        <taxon>Pharingeaviricetes</taxon>
        <taxon>Rowavirales</taxon>
        <taxon>Adenoviridae</taxon>
        <taxon>Aviadenovirus</taxon>
        <taxon>Aviadenovirus anatis</taxon>
        <taxon>Duck aviadenovirus B</taxon>
    </lineage>
</organism>
<evidence type="ECO:0000313" key="2">
    <source>
        <dbReference type="EMBL" id="QNN30783.1"/>
    </source>
</evidence>
<evidence type="ECO:0000313" key="1">
    <source>
        <dbReference type="EMBL" id="ALF39461.1"/>
    </source>
</evidence>
<dbReference type="Proteomes" id="UP000138880">
    <property type="component" value="Segment"/>
</dbReference>
<accession>A0A0N9E4K1</accession>
<evidence type="ECO:0000313" key="4">
    <source>
        <dbReference type="Proteomes" id="UP000516061"/>
    </source>
</evidence>
<dbReference type="EMBL" id="MT792736">
    <property type="protein sequence ID" value="QNN30783.1"/>
    <property type="molecule type" value="Genomic_DNA"/>
</dbReference>
<protein>
    <submittedName>
        <fullName evidence="1">ORF63</fullName>
    </submittedName>
</protein>
<proteinExistence type="predicted"/>
<reference evidence="1 3" key="1">
    <citation type="submission" date="2015-04" db="EMBL/GenBank/DDBJ databases">
        <title>Emerging duck adenovirus 2 in Guangdong,China,2014.</title>
        <authorList>
            <person name="Zhang X."/>
            <person name="Zhou Z."/>
            <person name="Xie Q."/>
        </authorList>
    </citation>
    <scope>NUCLEOTIDE SEQUENCE [LARGE SCALE GENOMIC DNA]</scope>
    <source>
        <strain evidence="1">CH-GD-12-2014</strain>
    </source>
</reference>
<dbReference type="EMBL" id="KR135164">
    <property type="protein sequence ID" value="ALF39461.1"/>
    <property type="molecule type" value="Genomic_DNA"/>
</dbReference>
<dbReference type="Proteomes" id="UP000516061">
    <property type="component" value="Segment"/>
</dbReference>
<sequence length="40" mass="4192">MVAVSKIVEAYSPMEPSAEGPMEAGIAEQERFYSASSGSP</sequence>
<name>A0A0N9E4K1_9ADEN</name>
<evidence type="ECO:0000313" key="3">
    <source>
        <dbReference type="Proteomes" id="UP000138880"/>
    </source>
</evidence>
<reference evidence="2 4" key="2">
    <citation type="submission" date="2020-07" db="EMBL/GenBank/DDBJ databases">
        <authorList>
            <person name="Huang X."/>
        </authorList>
    </citation>
    <scope>NUCLEOTIDE SEQUENCE [LARGE SCALE GENOMIC DNA]</scope>
    <source>
        <strain evidence="2">HF-AH-2020</strain>
    </source>
</reference>